<dbReference type="InterPro" id="IPR000719">
    <property type="entry name" value="Prot_kinase_dom"/>
</dbReference>
<dbReference type="SUPFAM" id="SSF56112">
    <property type="entry name" value="Protein kinase-like (PK-like)"/>
    <property type="match status" value="1"/>
</dbReference>
<dbReference type="Gene3D" id="1.10.510.10">
    <property type="entry name" value="Transferase(Phosphotransferase) domain 1"/>
    <property type="match status" value="1"/>
</dbReference>
<dbReference type="CDD" id="cd14014">
    <property type="entry name" value="STKc_PknB_like"/>
    <property type="match status" value="1"/>
</dbReference>
<evidence type="ECO:0000256" key="1">
    <source>
        <dbReference type="ARBA" id="ARBA00022679"/>
    </source>
</evidence>
<dbReference type="InterPro" id="IPR011009">
    <property type="entry name" value="Kinase-like_dom_sf"/>
</dbReference>
<keyword evidence="2 5" id="KW-0547">Nucleotide-binding</keyword>
<accession>A0ABT9HUI7</accession>
<name>A0ABT9HUI7_9GAMM</name>
<feature type="domain" description="Protein kinase" evidence="6">
    <location>
        <begin position="53"/>
        <end position="329"/>
    </location>
</feature>
<dbReference type="GO" id="GO:0016301">
    <property type="term" value="F:kinase activity"/>
    <property type="evidence" value="ECO:0007669"/>
    <property type="project" value="UniProtKB-KW"/>
</dbReference>
<sequence length="670" mass="75029">MTEQDTTSVDGLTTDIAADNDKTRYAVKPTSRAKPADTALATIEEGMLIKERYLLESKIGSGGMSDIYRATDLFLQKAGVANSTVAIKVLQQQFVDQPEALQLLLQEAHKTQQLSHPNIVRVFDVDCDQQHYFIVMECLDGESLEQVIKRYKPKGLPLKSALKLLQQIADALNFAHQTGIVHADLKPANIMVNRAGEVKVLDFGVSQKLQLNHDIYAAEQQSQTAPLSGYTPAYASPQLLSGNTPCVADDLFSFACLSYELLTSKHPFERLPADKAFEQKKQASKPAHLNILQWQALKQALQFDALQRKSSISKLMRQFNAQLWQHTAVAAAVLVTCWGGWYYYQQNQTILTSYEQRLADTTAEQQQYQKLAEGDVSQLLNVIALAETKPLQRDALLRQQQNKVLMHFEQQIDQLISDRSFAYPNYPEIEKILAQASALYPDSHYLAGLSASMLRSKQTAIDVLRSQLNQLLLNQQYQKQNDAPDLYNIKAALKRVDLNYVIEPDTEETASYIAAFEQAVSSNDAIALQQLIMAGELIFAQHQDTAELVTKGQQLASAVDAMASYRRAVELGNAESFPYQAAELFYQHSFSTMTNELAVSEKSAEIDAVYEKLQQFSSLVPNDFSLHVALRRKLADKYLSLSGQLLQSNQVRTAERLMRRANELMSSVNS</sequence>
<evidence type="ECO:0000313" key="7">
    <source>
        <dbReference type="EMBL" id="MDP5134799.1"/>
    </source>
</evidence>
<evidence type="ECO:0000256" key="2">
    <source>
        <dbReference type="ARBA" id="ARBA00022741"/>
    </source>
</evidence>
<organism evidence="7 8">
    <name type="scientific">Rheinheimera baltica</name>
    <dbReference type="NCBI Taxonomy" id="67576"/>
    <lineage>
        <taxon>Bacteria</taxon>
        <taxon>Pseudomonadati</taxon>
        <taxon>Pseudomonadota</taxon>
        <taxon>Gammaproteobacteria</taxon>
        <taxon>Chromatiales</taxon>
        <taxon>Chromatiaceae</taxon>
        <taxon>Rheinheimera</taxon>
    </lineage>
</organism>
<evidence type="ECO:0000256" key="5">
    <source>
        <dbReference type="PROSITE-ProRule" id="PRU10141"/>
    </source>
</evidence>
<dbReference type="Gene3D" id="3.30.200.20">
    <property type="entry name" value="Phosphorylase Kinase, domain 1"/>
    <property type="match status" value="1"/>
</dbReference>
<evidence type="ECO:0000313" key="8">
    <source>
        <dbReference type="Proteomes" id="UP001231109"/>
    </source>
</evidence>
<dbReference type="InterPro" id="IPR017441">
    <property type="entry name" value="Protein_kinase_ATP_BS"/>
</dbReference>
<keyword evidence="3 7" id="KW-0418">Kinase</keyword>
<dbReference type="PROSITE" id="PS00108">
    <property type="entry name" value="PROTEIN_KINASE_ST"/>
    <property type="match status" value="1"/>
</dbReference>
<gene>
    <name evidence="7" type="ORF">ORJ04_02425</name>
</gene>
<dbReference type="EMBL" id="JAPJDZ010000003">
    <property type="protein sequence ID" value="MDP5134799.1"/>
    <property type="molecule type" value="Genomic_DNA"/>
</dbReference>
<dbReference type="PROSITE" id="PS50011">
    <property type="entry name" value="PROTEIN_KINASE_DOM"/>
    <property type="match status" value="1"/>
</dbReference>
<evidence type="ECO:0000256" key="3">
    <source>
        <dbReference type="ARBA" id="ARBA00022777"/>
    </source>
</evidence>
<dbReference type="RefSeq" id="WP_305973568.1">
    <property type="nucleotide sequence ID" value="NZ_JAPJDZ010000003.1"/>
</dbReference>
<dbReference type="SMART" id="SM00220">
    <property type="entry name" value="S_TKc"/>
    <property type="match status" value="1"/>
</dbReference>
<protein>
    <submittedName>
        <fullName evidence="7">Serine/threonine-protein kinase</fullName>
    </submittedName>
</protein>
<reference evidence="7 8" key="1">
    <citation type="submission" date="2022-11" db="EMBL/GenBank/DDBJ databases">
        <title>Viruses from the air-sea interface of a natural surface slick.</title>
        <authorList>
            <person name="Rahlff J."/>
            <person name="Holmfeldt K."/>
        </authorList>
    </citation>
    <scope>NUCLEOTIDE SEQUENCE [LARGE SCALE GENOMIC DNA]</scope>
    <source>
        <strain evidence="7 8">SMS4</strain>
    </source>
</reference>
<evidence type="ECO:0000259" key="6">
    <source>
        <dbReference type="PROSITE" id="PS50011"/>
    </source>
</evidence>
<dbReference type="PANTHER" id="PTHR43289">
    <property type="entry name" value="MITOGEN-ACTIVATED PROTEIN KINASE KINASE KINASE 20-RELATED"/>
    <property type="match status" value="1"/>
</dbReference>
<comment type="caution">
    <text evidence="7">The sequence shown here is derived from an EMBL/GenBank/DDBJ whole genome shotgun (WGS) entry which is preliminary data.</text>
</comment>
<dbReference type="PROSITE" id="PS00107">
    <property type="entry name" value="PROTEIN_KINASE_ATP"/>
    <property type="match status" value="1"/>
</dbReference>
<keyword evidence="1" id="KW-0808">Transferase</keyword>
<keyword evidence="4 5" id="KW-0067">ATP-binding</keyword>
<evidence type="ECO:0000256" key="4">
    <source>
        <dbReference type="ARBA" id="ARBA00022840"/>
    </source>
</evidence>
<dbReference type="PANTHER" id="PTHR43289:SF6">
    <property type="entry name" value="SERINE_THREONINE-PROTEIN KINASE NEKL-3"/>
    <property type="match status" value="1"/>
</dbReference>
<feature type="binding site" evidence="5">
    <location>
        <position position="88"/>
    </location>
    <ligand>
        <name>ATP</name>
        <dbReference type="ChEBI" id="CHEBI:30616"/>
    </ligand>
</feature>
<keyword evidence="8" id="KW-1185">Reference proteome</keyword>
<proteinExistence type="predicted"/>
<dbReference type="Pfam" id="PF00069">
    <property type="entry name" value="Pkinase"/>
    <property type="match status" value="1"/>
</dbReference>
<dbReference type="InterPro" id="IPR008271">
    <property type="entry name" value="Ser/Thr_kinase_AS"/>
</dbReference>
<dbReference type="Proteomes" id="UP001231109">
    <property type="component" value="Unassembled WGS sequence"/>
</dbReference>